<dbReference type="PRINTS" id="PR00344">
    <property type="entry name" value="BCTRLSENSOR"/>
</dbReference>
<dbReference type="Pfam" id="PF02518">
    <property type="entry name" value="HATPase_c"/>
    <property type="match status" value="1"/>
</dbReference>
<evidence type="ECO:0000313" key="13">
    <source>
        <dbReference type="Proteomes" id="UP001477672"/>
    </source>
</evidence>
<accession>A0ABV1GFF8</accession>
<keyword evidence="4" id="KW-1003">Cell membrane</keyword>
<dbReference type="Gene3D" id="3.30.450.20">
    <property type="entry name" value="PAS domain"/>
    <property type="match status" value="1"/>
</dbReference>
<dbReference type="PANTHER" id="PTHR34220">
    <property type="entry name" value="SENSOR HISTIDINE KINASE YPDA"/>
    <property type="match status" value="1"/>
</dbReference>
<feature type="transmembrane region" description="Helical" evidence="10">
    <location>
        <begin position="298"/>
        <end position="316"/>
    </location>
</feature>
<dbReference type="InterPro" id="IPR050640">
    <property type="entry name" value="Bact_2-comp_sensor_kinase"/>
</dbReference>
<evidence type="ECO:0000256" key="3">
    <source>
        <dbReference type="ARBA" id="ARBA00012438"/>
    </source>
</evidence>
<dbReference type="Proteomes" id="UP001477672">
    <property type="component" value="Unassembled WGS sequence"/>
</dbReference>
<dbReference type="CDD" id="cd12912">
    <property type="entry name" value="PDC2_MCP_like"/>
    <property type="match status" value="1"/>
</dbReference>
<comment type="catalytic activity">
    <reaction evidence="1">
        <text>ATP + protein L-histidine = ADP + protein N-phospho-L-histidine.</text>
        <dbReference type="EC" id="2.7.13.3"/>
    </reaction>
</comment>
<keyword evidence="5 10" id="KW-0812">Transmembrane</keyword>
<evidence type="ECO:0000313" key="12">
    <source>
        <dbReference type="EMBL" id="MEQ2520580.1"/>
    </source>
</evidence>
<evidence type="ECO:0000256" key="8">
    <source>
        <dbReference type="ARBA" id="ARBA00023012"/>
    </source>
</evidence>
<dbReference type="SUPFAM" id="SSF55874">
    <property type="entry name" value="ATPase domain of HSP90 chaperone/DNA topoisomerase II/histidine kinase"/>
    <property type="match status" value="1"/>
</dbReference>
<reference evidence="12 13" key="1">
    <citation type="submission" date="2024-03" db="EMBL/GenBank/DDBJ databases">
        <title>Human intestinal bacterial collection.</title>
        <authorList>
            <person name="Pauvert C."/>
            <person name="Hitch T.C.A."/>
            <person name="Clavel T."/>
        </authorList>
    </citation>
    <scope>NUCLEOTIDE SEQUENCE [LARGE SCALE GENOMIC DNA]</scope>
    <source>
        <strain evidence="12 13">CLA-JM-H11</strain>
    </source>
</reference>
<evidence type="ECO:0000256" key="5">
    <source>
        <dbReference type="ARBA" id="ARBA00022692"/>
    </source>
</evidence>
<evidence type="ECO:0000256" key="6">
    <source>
        <dbReference type="ARBA" id="ARBA00022777"/>
    </source>
</evidence>
<protein>
    <recommendedName>
        <fullName evidence="3">histidine kinase</fullName>
        <ecNumber evidence="3">2.7.13.3</ecNumber>
    </recommendedName>
</protein>
<dbReference type="InterPro" id="IPR005467">
    <property type="entry name" value="His_kinase_dom"/>
</dbReference>
<sequence>MFVRSLIGRLSASYRKMSIRRVISLSFTAVSVVGILFIGLSLVLRYSAATQQVEASASQKVLEQVKQSMDSHLRRMMRVSDTVYYRIIKNADINQGISPESLELLYEENRDDLVSIAIFDPEDDLVTATPLSSLKAQAHASQQACFSAALGQIENIHFSTPHVQNLFESADDRYRWVISISRQVELTRGGTTESGVLLVDMNFSGVEQICRNAELTGGGYLYIVDRNGEIIYHPRQQLIYADLIQENNQEAALLPDGTHWETFQGEQRQITVKTVGYTGWKLVGVVPANGLRGSTGQLILFVISVLLFSIFLLIFINSRLSAHITEPILELDRAVNDIQKLGQLPEVTDSGCYEVQRLEHSIRSMVSTMRHLMDDIIRQEQDKRRSELEVLQSQINPHFLYNTLDSVIWLTESGRYDDAIQMVTSLGRLFRISLSRGKSIIPLSDELEHANHYMTIQKIRYKNKFSFTIHAEPDTAGLYSLKLIVQPILENAIYHGMAAADDDGEITVHAWRDGDDLIIDVSDNGLGMPQEVVESLLDERKPLERSKGSGIGVRNVHRRIGLTFGVQYGLTFHSEPDEGTTVRIRLPALTQPPDDIDAREAKL</sequence>
<keyword evidence="12" id="KW-0808">Transferase</keyword>
<evidence type="ECO:0000256" key="10">
    <source>
        <dbReference type="SAM" id="Phobius"/>
    </source>
</evidence>
<dbReference type="EC" id="2.7.13.3" evidence="3"/>
<feature type="transmembrane region" description="Helical" evidence="10">
    <location>
        <begin position="21"/>
        <end position="44"/>
    </location>
</feature>
<dbReference type="InterPro" id="IPR036890">
    <property type="entry name" value="HATPase_C_sf"/>
</dbReference>
<evidence type="ECO:0000256" key="7">
    <source>
        <dbReference type="ARBA" id="ARBA00022989"/>
    </source>
</evidence>
<dbReference type="GO" id="GO:0004673">
    <property type="term" value="F:protein histidine kinase activity"/>
    <property type="evidence" value="ECO:0007669"/>
    <property type="project" value="UniProtKB-EC"/>
</dbReference>
<dbReference type="Gene3D" id="6.10.340.10">
    <property type="match status" value="1"/>
</dbReference>
<name>A0ABV1GFF8_9FIRM</name>
<keyword evidence="13" id="KW-1185">Reference proteome</keyword>
<feature type="domain" description="Histidine kinase" evidence="11">
    <location>
        <begin position="357"/>
        <end position="590"/>
    </location>
</feature>
<keyword evidence="9 10" id="KW-0472">Membrane</keyword>
<evidence type="ECO:0000256" key="4">
    <source>
        <dbReference type="ARBA" id="ARBA00022475"/>
    </source>
</evidence>
<dbReference type="Pfam" id="PF02743">
    <property type="entry name" value="dCache_1"/>
    <property type="match status" value="1"/>
</dbReference>
<proteinExistence type="predicted"/>
<comment type="subcellular location">
    <subcellularLocation>
        <location evidence="2">Cell membrane</location>
        <topology evidence="2">Multi-pass membrane protein</topology>
    </subcellularLocation>
</comment>
<evidence type="ECO:0000259" key="11">
    <source>
        <dbReference type="PROSITE" id="PS50109"/>
    </source>
</evidence>
<dbReference type="InterPro" id="IPR003594">
    <property type="entry name" value="HATPase_dom"/>
</dbReference>
<evidence type="ECO:0000256" key="1">
    <source>
        <dbReference type="ARBA" id="ARBA00000085"/>
    </source>
</evidence>
<gene>
    <name evidence="12" type="ORF">WMO24_09095</name>
</gene>
<evidence type="ECO:0000256" key="2">
    <source>
        <dbReference type="ARBA" id="ARBA00004651"/>
    </source>
</evidence>
<dbReference type="InterPro" id="IPR010559">
    <property type="entry name" value="Sig_transdc_His_kin_internal"/>
</dbReference>
<evidence type="ECO:0000256" key="9">
    <source>
        <dbReference type="ARBA" id="ARBA00023136"/>
    </source>
</evidence>
<dbReference type="InterPro" id="IPR033479">
    <property type="entry name" value="dCache_1"/>
</dbReference>
<keyword evidence="7 10" id="KW-1133">Transmembrane helix</keyword>
<comment type="caution">
    <text evidence="12">The sequence shown here is derived from an EMBL/GenBank/DDBJ whole genome shotgun (WGS) entry which is preliminary data.</text>
</comment>
<dbReference type="RefSeq" id="WP_349216113.1">
    <property type="nucleotide sequence ID" value="NZ_JBBMFA010000092.1"/>
</dbReference>
<dbReference type="SMART" id="SM00387">
    <property type="entry name" value="HATPase_c"/>
    <property type="match status" value="1"/>
</dbReference>
<organism evidence="12 13">
    <name type="scientific">Ruthenibacterium intestinale</name>
    <dbReference type="NCBI Taxonomy" id="3133163"/>
    <lineage>
        <taxon>Bacteria</taxon>
        <taxon>Bacillati</taxon>
        <taxon>Bacillota</taxon>
        <taxon>Clostridia</taxon>
        <taxon>Eubacteriales</taxon>
        <taxon>Oscillospiraceae</taxon>
        <taxon>Ruthenibacterium</taxon>
    </lineage>
</organism>
<dbReference type="InterPro" id="IPR004358">
    <property type="entry name" value="Sig_transdc_His_kin-like_C"/>
</dbReference>
<dbReference type="PANTHER" id="PTHR34220:SF7">
    <property type="entry name" value="SENSOR HISTIDINE KINASE YPDA"/>
    <property type="match status" value="1"/>
</dbReference>
<keyword evidence="6 12" id="KW-0418">Kinase</keyword>
<dbReference type="Pfam" id="PF06580">
    <property type="entry name" value="His_kinase"/>
    <property type="match status" value="1"/>
</dbReference>
<dbReference type="EMBL" id="JBBMFA010000092">
    <property type="protein sequence ID" value="MEQ2520580.1"/>
    <property type="molecule type" value="Genomic_DNA"/>
</dbReference>
<dbReference type="PROSITE" id="PS50109">
    <property type="entry name" value="HIS_KIN"/>
    <property type="match status" value="1"/>
</dbReference>
<dbReference type="Gene3D" id="3.30.565.10">
    <property type="entry name" value="Histidine kinase-like ATPase, C-terminal domain"/>
    <property type="match status" value="1"/>
</dbReference>
<keyword evidence="8" id="KW-0902">Two-component regulatory system</keyword>